<name>A0ACC3ZEK8_COLTU</name>
<dbReference type="EMBL" id="VUJX02000001">
    <property type="protein sequence ID" value="KAL0942563.1"/>
    <property type="molecule type" value="Genomic_DNA"/>
</dbReference>
<evidence type="ECO:0000313" key="1">
    <source>
        <dbReference type="EMBL" id="KAL0942563.1"/>
    </source>
</evidence>
<gene>
    <name evidence="1" type="ORF">CTRU02_200449</name>
</gene>
<accession>A0ACC3ZEK8</accession>
<dbReference type="Proteomes" id="UP000805649">
    <property type="component" value="Unassembled WGS sequence"/>
</dbReference>
<keyword evidence="2" id="KW-1185">Reference proteome</keyword>
<proteinExistence type="predicted"/>
<evidence type="ECO:0000313" key="2">
    <source>
        <dbReference type="Proteomes" id="UP000805649"/>
    </source>
</evidence>
<comment type="caution">
    <text evidence="1">The sequence shown here is derived from an EMBL/GenBank/DDBJ whole genome shotgun (WGS) entry which is preliminary data.</text>
</comment>
<organism evidence="1 2">
    <name type="scientific">Colletotrichum truncatum</name>
    <name type="common">Anthracnose fungus</name>
    <name type="synonym">Colletotrichum capsici</name>
    <dbReference type="NCBI Taxonomy" id="5467"/>
    <lineage>
        <taxon>Eukaryota</taxon>
        <taxon>Fungi</taxon>
        <taxon>Dikarya</taxon>
        <taxon>Ascomycota</taxon>
        <taxon>Pezizomycotina</taxon>
        <taxon>Sordariomycetes</taxon>
        <taxon>Hypocreomycetidae</taxon>
        <taxon>Glomerellales</taxon>
        <taxon>Glomerellaceae</taxon>
        <taxon>Colletotrichum</taxon>
        <taxon>Colletotrichum truncatum species complex</taxon>
    </lineage>
</organism>
<protein>
    <submittedName>
        <fullName evidence="1">Ankyrin repeat protein</fullName>
    </submittedName>
</protein>
<reference evidence="1 2" key="1">
    <citation type="journal article" date="2020" name="Phytopathology">
        <title>Genome Sequence Resources of Colletotrichum truncatum, C. plurivorum, C. musicola, and C. sojae: Four Species Pathogenic to Soybean (Glycine max).</title>
        <authorList>
            <person name="Rogerio F."/>
            <person name="Boufleur T.R."/>
            <person name="Ciampi-Guillardi M."/>
            <person name="Sukno S.A."/>
            <person name="Thon M.R."/>
            <person name="Massola Junior N.S."/>
            <person name="Baroncelli R."/>
        </authorList>
    </citation>
    <scope>NUCLEOTIDE SEQUENCE [LARGE SCALE GENOMIC DNA]</scope>
    <source>
        <strain evidence="1 2">CMES1059</strain>
    </source>
</reference>
<sequence>METSSAFPLAAASQACMEAFHHLLTSLSAPNESSKGNLQLHVVNNQRARFKIWATNLGALQSGRASLDFRLMETSLTQATILKFLNGLKVTLSKSTEIVRGLRAPIEQIIPDNSDQGFNCSGDSSGSENDSSDDENNTKTELGHNTAEIDHVISSLMRVSFRIKGPGSRTTQLNQKAMAHEELINVDGPAAEDIFLIYSDYDRQYVEEFFRQLRRVNAEMELHLFDGDTESTGPSEEKQQELTNDLVERWAKSITSRRRILAYWRRHARKLAKEEPSTAHTVVPTTAAEAVFPLRPAQSLMQSYAKQSTLQSTLSGTEAKRNVQEVNDIDTVSTVSYSSTTLDESSSTGLPAPPSITPGQTKITRYPLGMEMTVITPSGRVVALEEFVSIELEARWLSDCDLGTCHISAVPDHVLGTFDAEFLAGKKIIAKLQGKGYVARETSVSVRMIAGLETLNADSRGAQTNKKRNQTFFDWLEEEEKAPETHVEEECYSGSCTTIDKITGVPKLDVPYRAEAACSRCT</sequence>